<keyword evidence="1" id="KW-1133">Transmembrane helix</keyword>
<sequence>MTTLIFHLIIFMNFSILFFSHPFIITLMMIIQTLFMSLIIGMMNFSFWLTYLMFLIFIGGLLILFIYISSLTPNKILHFNKIKVFIFFIFLSKIFLIFNLHFNFLNLEMLNFNNFNYFFNAENSLYLTNLFNNNELWLTLILMKFLLFTLITSIKISNFFGGPMRIKFYWKM</sequence>
<gene>
    <name evidence="2" type="primary">ND6</name>
</gene>
<feature type="transmembrane region" description="Helical" evidence="1">
    <location>
        <begin position="48"/>
        <end position="70"/>
    </location>
</feature>
<dbReference type="CTD" id="4541"/>
<dbReference type="EMBL" id="KX385012">
    <property type="protein sequence ID" value="APQ47900.1"/>
    <property type="molecule type" value="Genomic_DNA"/>
</dbReference>
<geneLocation type="mitochondrion" evidence="2"/>
<dbReference type="AlphaFoldDB" id="A0A4Y1JWK0"/>
<keyword evidence="1" id="KW-0812">Transmembrane</keyword>
<organism evidence="2">
    <name type="scientific">Phryganopsyche latipennis</name>
    <dbReference type="NCBI Taxonomy" id="177652"/>
    <lineage>
        <taxon>Eukaryota</taxon>
        <taxon>Metazoa</taxon>
        <taxon>Ecdysozoa</taxon>
        <taxon>Arthropoda</taxon>
        <taxon>Hexapoda</taxon>
        <taxon>Insecta</taxon>
        <taxon>Pterygota</taxon>
        <taxon>Neoptera</taxon>
        <taxon>Endopterygota</taxon>
        <taxon>Trichoptera</taxon>
        <taxon>Integripalpia</taxon>
        <taxon>Plenitentoria</taxon>
        <taxon>Phryganeoidea</taxon>
        <taxon>Phryganopsychidae</taxon>
        <taxon>Phryganopsyche</taxon>
    </lineage>
</organism>
<feature type="transmembrane region" description="Helical" evidence="1">
    <location>
        <begin position="12"/>
        <end position="42"/>
    </location>
</feature>
<feature type="transmembrane region" description="Helical" evidence="1">
    <location>
        <begin position="82"/>
        <end position="102"/>
    </location>
</feature>
<keyword evidence="1" id="KW-0472">Membrane</keyword>
<accession>A0A4Y1JWK0</accession>
<feature type="transmembrane region" description="Helical" evidence="1">
    <location>
        <begin position="136"/>
        <end position="161"/>
    </location>
</feature>
<proteinExistence type="predicted"/>
<name>A0A4Y1JWK0_9NEOP</name>
<reference evidence="2" key="1">
    <citation type="submission" date="2016-06" db="EMBL/GenBank/DDBJ databases">
        <title>Complete mitochondrial genome sequences of three caddisflies (Trichoptera): an implication for lepidopteran phylogeny as the sister taxon.</title>
        <authorList>
            <person name="Kim M.J."/>
            <person name="Kim I."/>
        </authorList>
    </citation>
    <scope>NUCLEOTIDE SEQUENCE</scope>
</reference>
<protein>
    <submittedName>
        <fullName evidence="2">NADH dehydrogenase subunit 6</fullName>
    </submittedName>
</protein>
<keyword evidence="2" id="KW-0496">Mitochondrion</keyword>
<evidence type="ECO:0000313" key="2">
    <source>
        <dbReference type="EMBL" id="APQ47900.1"/>
    </source>
</evidence>
<evidence type="ECO:0000256" key="1">
    <source>
        <dbReference type="SAM" id="Phobius"/>
    </source>
</evidence>
<dbReference type="RefSeq" id="YP_009667299.1">
    <property type="nucleotide sequence ID" value="NC_043771.1"/>
</dbReference>
<dbReference type="GeneID" id="40872151"/>